<feature type="region of interest" description="Disordered" evidence="2">
    <location>
        <begin position="182"/>
        <end position="202"/>
    </location>
</feature>
<feature type="signal peptide" evidence="3">
    <location>
        <begin position="1"/>
        <end position="26"/>
    </location>
</feature>
<reference evidence="4 6" key="1">
    <citation type="journal article" date="2011" name="ISME J.">
        <title>Community ecology of hot spring cyanobacterial mats: predominant populations and their functional potential.</title>
        <authorList>
            <person name="Klatt C.G."/>
            <person name="Wood J.M."/>
            <person name="Rusch D.B."/>
            <person name="Bateson M.M."/>
            <person name="Hamamura N."/>
            <person name="Heidelberg J.F."/>
            <person name="Grossman A.R."/>
            <person name="Bhaya D."/>
            <person name="Cohan F.M."/>
            <person name="Kuhl M."/>
            <person name="Bryant D.A."/>
            <person name="Ward D.M."/>
        </authorList>
    </citation>
    <scope>NUCLEOTIDE SEQUENCE [LARGE SCALE GENOMIC DNA]</scope>
    <source>
        <strain evidence="4">OS</strain>
    </source>
</reference>
<feature type="chain" id="PRO_5036073552" evidence="3">
    <location>
        <begin position="27"/>
        <end position="202"/>
    </location>
</feature>
<dbReference type="EMBL" id="PHFL01000007">
    <property type="protein sequence ID" value="RFM25346.1"/>
    <property type="molecule type" value="Genomic_DNA"/>
</dbReference>
<proteinExistence type="predicted"/>
<name>A0A395M3M3_9BACT</name>
<keyword evidence="1" id="KW-0175">Coiled coil</keyword>
<organism evidence="4 6">
    <name type="scientific">Candidatus Thermochlorobacter aerophilus</name>
    <dbReference type="NCBI Taxonomy" id="1868324"/>
    <lineage>
        <taxon>Bacteria</taxon>
        <taxon>Pseudomonadati</taxon>
        <taxon>Chlorobiota</taxon>
        <taxon>Chlorobiia</taxon>
        <taxon>Chlorobiales</taxon>
        <taxon>Candidatus Thermochlorobacteriaceae</taxon>
        <taxon>Candidatus Thermochlorobacter</taxon>
    </lineage>
</organism>
<keyword evidence="3" id="KW-0732">Signal</keyword>
<evidence type="ECO:0000256" key="2">
    <source>
        <dbReference type="SAM" id="MobiDB-lite"/>
    </source>
</evidence>
<comment type="caution">
    <text evidence="4">The sequence shown here is derived from an EMBL/GenBank/DDBJ whole genome shotgun (WGS) entry which is preliminary data.</text>
</comment>
<dbReference type="PROSITE" id="PS51257">
    <property type="entry name" value="PROKAR_LIPOPROTEIN"/>
    <property type="match status" value="1"/>
</dbReference>
<dbReference type="Proteomes" id="UP000266389">
    <property type="component" value="Unassembled WGS sequence"/>
</dbReference>
<evidence type="ECO:0000313" key="6">
    <source>
        <dbReference type="Proteomes" id="UP000266389"/>
    </source>
</evidence>
<gene>
    <name evidence="5" type="ORF">D0433_00450</name>
    <name evidence="4" type="ORF">D0433_01640</name>
</gene>
<accession>A0A395M3M3</accession>
<evidence type="ECO:0000313" key="4">
    <source>
        <dbReference type="EMBL" id="RFM25346.1"/>
    </source>
</evidence>
<evidence type="ECO:0000256" key="3">
    <source>
        <dbReference type="SAM" id="SignalP"/>
    </source>
</evidence>
<evidence type="ECO:0000313" key="5">
    <source>
        <dbReference type="EMBL" id="RFM25533.1"/>
    </source>
</evidence>
<protein>
    <submittedName>
        <fullName evidence="4">Uncharacterized protein</fullName>
    </submittedName>
</protein>
<dbReference type="AlphaFoldDB" id="A0A395M3M3"/>
<dbReference type="EMBL" id="PHFL01000001">
    <property type="protein sequence ID" value="RFM25533.1"/>
    <property type="molecule type" value="Genomic_DNA"/>
</dbReference>
<evidence type="ECO:0000256" key="1">
    <source>
        <dbReference type="SAM" id="Coils"/>
    </source>
</evidence>
<feature type="coiled-coil region" evidence="1">
    <location>
        <begin position="85"/>
        <end position="112"/>
    </location>
</feature>
<sequence>MRTTYLSGFLLACLCAGVLVSCQPPAENKTLASEIEQFVSALEQDIAKFDGNQTYLNSEQKTYNEKNAALKKKLGKNDSVYNALTKAHQKLVDEHENKLAALKDLAEASKQLIPKLLDGSFAFDRRLIEEDFKGGTHEGKTFDGFKQKAEKLREELNAFMPRHEALDAQIKLYEQKLDSLERASQVAETASSPQRPKPRRAK</sequence>
<reference evidence="4" key="2">
    <citation type="submission" date="2017-08" db="EMBL/GenBank/DDBJ databases">
        <authorList>
            <person name="de Groot N.N."/>
        </authorList>
    </citation>
    <scope>NUCLEOTIDE SEQUENCE</scope>
    <source>
        <strain evidence="4">OS</strain>
    </source>
</reference>